<keyword evidence="2" id="KW-1185">Reference proteome</keyword>
<protein>
    <recommendedName>
        <fullName evidence="3">Peptidase A2 domain-containing protein</fullName>
    </recommendedName>
</protein>
<dbReference type="SUPFAM" id="SSF50630">
    <property type="entry name" value="Acid proteases"/>
    <property type="match status" value="1"/>
</dbReference>
<proteinExistence type="predicted"/>
<sequence length="190" mass="21340">MRSRKIPVCKVPTPARRCQSTAKYYSPMQRHGNFKVRTVDAMDTQTPKENFSDYEEIHSWENTYGIGIINATEEPHELTTQPQYVHTIESTNEWSATVQMNNSPITFKLDTGASANLMTSKDLATIPGTHEMIPAACKLTDYNGNQITSRGSCRLQVVNNKVTKGLRFEIVDDKRTSLLGAQAGKDLRMI</sequence>
<dbReference type="Gene3D" id="2.40.70.10">
    <property type="entry name" value="Acid Proteases"/>
    <property type="match status" value="1"/>
</dbReference>
<evidence type="ECO:0008006" key="3">
    <source>
        <dbReference type="Google" id="ProtNLM"/>
    </source>
</evidence>
<reference evidence="1 2" key="1">
    <citation type="journal article" date="2018" name="Nat. Ecol. Evol.">
        <title>Shark genomes provide insights into elasmobranch evolution and the origin of vertebrates.</title>
        <authorList>
            <person name="Hara Y"/>
            <person name="Yamaguchi K"/>
            <person name="Onimaru K"/>
            <person name="Kadota M"/>
            <person name="Koyanagi M"/>
            <person name="Keeley SD"/>
            <person name="Tatsumi K"/>
            <person name="Tanaka K"/>
            <person name="Motone F"/>
            <person name="Kageyama Y"/>
            <person name="Nozu R"/>
            <person name="Adachi N"/>
            <person name="Nishimura O"/>
            <person name="Nakagawa R"/>
            <person name="Tanegashima C"/>
            <person name="Kiyatake I"/>
            <person name="Matsumoto R"/>
            <person name="Murakumo K"/>
            <person name="Nishida K"/>
            <person name="Terakita A"/>
            <person name="Kuratani S"/>
            <person name="Sato K"/>
            <person name="Hyodo S Kuraku.S."/>
        </authorList>
    </citation>
    <scope>NUCLEOTIDE SEQUENCE [LARGE SCALE GENOMIC DNA]</scope>
</reference>
<name>A0A401P6N9_SCYTO</name>
<dbReference type="Proteomes" id="UP000288216">
    <property type="component" value="Unassembled WGS sequence"/>
</dbReference>
<dbReference type="AlphaFoldDB" id="A0A401P6N9"/>
<dbReference type="STRING" id="75743.A0A401P6N9"/>
<dbReference type="EMBL" id="BFAA01007264">
    <property type="protein sequence ID" value="GCB68809.1"/>
    <property type="molecule type" value="Genomic_DNA"/>
</dbReference>
<gene>
    <name evidence="1" type="ORF">scyTo_0013877</name>
</gene>
<dbReference type="Pfam" id="PF13650">
    <property type="entry name" value="Asp_protease_2"/>
    <property type="match status" value="1"/>
</dbReference>
<dbReference type="OrthoDB" id="775972at2759"/>
<accession>A0A401P6N9</accession>
<organism evidence="1 2">
    <name type="scientific">Scyliorhinus torazame</name>
    <name type="common">Cloudy catshark</name>
    <name type="synonym">Catulus torazame</name>
    <dbReference type="NCBI Taxonomy" id="75743"/>
    <lineage>
        <taxon>Eukaryota</taxon>
        <taxon>Metazoa</taxon>
        <taxon>Chordata</taxon>
        <taxon>Craniata</taxon>
        <taxon>Vertebrata</taxon>
        <taxon>Chondrichthyes</taxon>
        <taxon>Elasmobranchii</taxon>
        <taxon>Galeomorphii</taxon>
        <taxon>Galeoidea</taxon>
        <taxon>Carcharhiniformes</taxon>
        <taxon>Scyliorhinidae</taxon>
        <taxon>Scyliorhinus</taxon>
    </lineage>
</organism>
<evidence type="ECO:0000313" key="1">
    <source>
        <dbReference type="EMBL" id="GCB68809.1"/>
    </source>
</evidence>
<dbReference type="InterPro" id="IPR021109">
    <property type="entry name" value="Peptidase_aspartic_dom_sf"/>
</dbReference>
<evidence type="ECO:0000313" key="2">
    <source>
        <dbReference type="Proteomes" id="UP000288216"/>
    </source>
</evidence>
<comment type="caution">
    <text evidence="1">The sequence shown here is derived from an EMBL/GenBank/DDBJ whole genome shotgun (WGS) entry which is preliminary data.</text>
</comment>